<feature type="transmembrane region" description="Helical" evidence="7">
    <location>
        <begin position="102"/>
        <end position="123"/>
    </location>
</feature>
<dbReference type="GO" id="GO:0055085">
    <property type="term" value="P:transmembrane transport"/>
    <property type="evidence" value="ECO:0007669"/>
    <property type="project" value="InterPro"/>
</dbReference>
<dbReference type="PROSITE" id="PS50928">
    <property type="entry name" value="ABC_TM1"/>
    <property type="match status" value="1"/>
</dbReference>
<comment type="caution">
    <text evidence="9">The sequence shown here is derived from an EMBL/GenBank/DDBJ whole genome shotgun (WGS) entry which is preliminary data.</text>
</comment>
<evidence type="ECO:0000256" key="7">
    <source>
        <dbReference type="RuleBase" id="RU363032"/>
    </source>
</evidence>
<sequence length="317" mass="33879">MPHAIRKLAGMLVTLVIASFIIFAAMYAAPGDPVTFLIGNPENMTPERIASVRAQYHLDQPLLAQYWHWASGVLTGNFGESFKYHQPVADIMAARVPTTLSLVAYAALLLTVFGIGLGVVAAVRRRTAVDSLIVSGTTLAASIPSFVLGIALVALFSVQLRWFPVAGIGGGGFGDRLFHLTLPALTLAITALAIVSRVTRQTMIEQFTSEHVEAARATGLRERFIVRDHVLRNAWGPIITMVALVIASMIAGTVAVETVFGLSGVGSLLVDAINTHDFPVVQAVLLFMVVAYMVVTTVVDLLLPILDPRISGKVAAR</sequence>
<feature type="transmembrane region" description="Helical" evidence="7">
    <location>
        <begin position="280"/>
        <end position="303"/>
    </location>
</feature>
<dbReference type="InterPro" id="IPR035906">
    <property type="entry name" value="MetI-like_sf"/>
</dbReference>
<organism evidence="9 10">
    <name type="scientific">Leucobacter luti</name>
    <dbReference type="NCBI Taxonomy" id="340320"/>
    <lineage>
        <taxon>Bacteria</taxon>
        <taxon>Bacillati</taxon>
        <taxon>Actinomycetota</taxon>
        <taxon>Actinomycetes</taxon>
        <taxon>Micrococcales</taxon>
        <taxon>Microbacteriaceae</taxon>
        <taxon>Leucobacter</taxon>
    </lineage>
</organism>
<comment type="subcellular location">
    <subcellularLocation>
        <location evidence="1 7">Cell membrane</location>
        <topology evidence="1 7">Multi-pass membrane protein</topology>
    </subcellularLocation>
</comment>
<evidence type="ECO:0000313" key="9">
    <source>
        <dbReference type="EMBL" id="RZT62625.1"/>
    </source>
</evidence>
<protein>
    <submittedName>
        <fullName evidence="9">Peptide/nickel transport system permease protein</fullName>
    </submittedName>
</protein>
<dbReference type="Pfam" id="PF00528">
    <property type="entry name" value="BPD_transp_1"/>
    <property type="match status" value="1"/>
</dbReference>
<dbReference type="AlphaFoldDB" id="A0A4Q7TP94"/>
<evidence type="ECO:0000256" key="2">
    <source>
        <dbReference type="ARBA" id="ARBA00022448"/>
    </source>
</evidence>
<dbReference type="PANTHER" id="PTHR43163">
    <property type="entry name" value="DIPEPTIDE TRANSPORT SYSTEM PERMEASE PROTEIN DPPB-RELATED"/>
    <property type="match status" value="1"/>
</dbReference>
<keyword evidence="10" id="KW-1185">Reference proteome</keyword>
<dbReference type="OrthoDB" id="3543764at2"/>
<feature type="transmembrane region" description="Helical" evidence="7">
    <location>
        <begin position="234"/>
        <end position="260"/>
    </location>
</feature>
<dbReference type="Pfam" id="PF19300">
    <property type="entry name" value="BPD_transp_1_N"/>
    <property type="match status" value="1"/>
</dbReference>
<keyword evidence="3" id="KW-1003">Cell membrane</keyword>
<feature type="transmembrane region" description="Helical" evidence="7">
    <location>
        <begin position="177"/>
        <end position="195"/>
    </location>
</feature>
<evidence type="ECO:0000256" key="3">
    <source>
        <dbReference type="ARBA" id="ARBA00022475"/>
    </source>
</evidence>
<keyword evidence="6 7" id="KW-0472">Membrane</keyword>
<dbReference type="CDD" id="cd06261">
    <property type="entry name" value="TM_PBP2"/>
    <property type="match status" value="1"/>
</dbReference>
<proteinExistence type="inferred from homology"/>
<name>A0A4Q7TP94_9MICO</name>
<dbReference type="Proteomes" id="UP000291832">
    <property type="component" value="Unassembled WGS sequence"/>
</dbReference>
<evidence type="ECO:0000259" key="8">
    <source>
        <dbReference type="PROSITE" id="PS50928"/>
    </source>
</evidence>
<accession>A0A4Q7TP94</accession>
<feature type="domain" description="ABC transmembrane type-1" evidence="8">
    <location>
        <begin position="96"/>
        <end position="299"/>
    </location>
</feature>
<evidence type="ECO:0000256" key="5">
    <source>
        <dbReference type="ARBA" id="ARBA00022989"/>
    </source>
</evidence>
<dbReference type="EMBL" id="SHKI01000006">
    <property type="protein sequence ID" value="RZT62625.1"/>
    <property type="molecule type" value="Genomic_DNA"/>
</dbReference>
<evidence type="ECO:0000256" key="1">
    <source>
        <dbReference type="ARBA" id="ARBA00004651"/>
    </source>
</evidence>
<keyword evidence="4 7" id="KW-0812">Transmembrane</keyword>
<dbReference type="InterPro" id="IPR045621">
    <property type="entry name" value="BPD_transp_1_N"/>
</dbReference>
<dbReference type="Gene3D" id="1.10.3720.10">
    <property type="entry name" value="MetI-like"/>
    <property type="match status" value="1"/>
</dbReference>
<dbReference type="GO" id="GO:0005886">
    <property type="term" value="C:plasma membrane"/>
    <property type="evidence" value="ECO:0007669"/>
    <property type="project" value="UniProtKB-SubCell"/>
</dbReference>
<evidence type="ECO:0000256" key="6">
    <source>
        <dbReference type="ARBA" id="ARBA00023136"/>
    </source>
</evidence>
<keyword evidence="5 7" id="KW-1133">Transmembrane helix</keyword>
<reference evidence="9 10" key="1">
    <citation type="journal article" date="2015" name="Stand. Genomic Sci.">
        <title>Genomic Encyclopedia of Bacterial and Archaeal Type Strains, Phase III: the genomes of soil and plant-associated and newly described type strains.</title>
        <authorList>
            <person name="Whitman W.B."/>
            <person name="Woyke T."/>
            <person name="Klenk H.P."/>
            <person name="Zhou Y."/>
            <person name="Lilburn T.G."/>
            <person name="Beck B.J."/>
            <person name="De Vos P."/>
            <person name="Vandamme P."/>
            <person name="Eisen J.A."/>
            <person name="Garrity G."/>
            <person name="Hugenholtz P."/>
            <person name="Kyrpides N.C."/>
        </authorList>
    </citation>
    <scope>NUCLEOTIDE SEQUENCE [LARGE SCALE GENOMIC DNA]</scope>
    <source>
        <strain evidence="9 10">RF6</strain>
    </source>
</reference>
<keyword evidence="2 7" id="KW-0813">Transport</keyword>
<dbReference type="InterPro" id="IPR000515">
    <property type="entry name" value="MetI-like"/>
</dbReference>
<feature type="transmembrane region" description="Helical" evidence="7">
    <location>
        <begin position="132"/>
        <end position="157"/>
    </location>
</feature>
<dbReference type="PANTHER" id="PTHR43163:SF3">
    <property type="entry name" value="PEPTIDE ABC TRANSPORTER PERMEASE PROTEIN"/>
    <property type="match status" value="1"/>
</dbReference>
<evidence type="ECO:0000256" key="4">
    <source>
        <dbReference type="ARBA" id="ARBA00022692"/>
    </source>
</evidence>
<dbReference type="SUPFAM" id="SSF161098">
    <property type="entry name" value="MetI-like"/>
    <property type="match status" value="1"/>
</dbReference>
<gene>
    <name evidence="9" type="ORF">EV139_2322</name>
</gene>
<feature type="transmembrane region" description="Helical" evidence="7">
    <location>
        <begin position="12"/>
        <end position="29"/>
    </location>
</feature>
<comment type="similarity">
    <text evidence="7">Belongs to the binding-protein-dependent transport system permease family.</text>
</comment>
<dbReference type="RefSeq" id="WP_130454513.1">
    <property type="nucleotide sequence ID" value="NZ_QYAG01000002.1"/>
</dbReference>
<evidence type="ECO:0000313" key="10">
    <source>
        <dbReference type="Proteomes" id="UP000291832"/>
    </source>
</evidence>